<gene>
    <name evidence="2" type="ORF">C2S53_017237</name>
</gene>
<sequence>MLSTENPPPDLCEISQLKSGEGGSDERDSDCNKQQLEVDLLKSGLDYNNPLPKFSIRDYVFNVRGKDIKNNWPFSQKNLQLCLKHGVKDVLPPFQSLGSVGNPSIEERVVDNLRFSDVKYPELCNGSVRERPDVNIENINLSECDEDKEFPSTTTSQSCSDINSVPPIRNSCSEPEARYLPVSPSEKPKFAARESKKAESNIQSPVKKCKLILKYNNIAEPRSNEDLAVNTPVVSEAMASKVCPVCKTFSSSSNTTLNAHIDQCLSGESTIKWTTNSKVIKHRIKPRKTKLMVDIYETALHCTLEDLDKRNGTNWASNMGLLSQDLEACAEEDKRTCSPVNIEDPNQEGAVYIDSSGTKLRILSKSSHLPSKLNVNDSGPCKFVRRDKGMKLLPSKKKKKHTVQKLELQKNSLDGQGSCSPIPDHLANCPPHGPKSPYPRFEVNNGQEKLYPPEGRMEDDPTKSPIPIASDHMKSDDFGMIKQWVGSKRTGLKKRINLELENQHPDKSLKNLRIKSMSSIADRGNSAPISPISSDENPMLPPEGLKRKENLCRSHDGWTELPCQRKGPGFSSSRFEHSSDKRNHLMSSKFNDKQSRKDSTSLHERLMDPPNHTENHASFRSNKKMGISSSQTVKTGSSFIGSSISHHRTFSSEGKKSAPSRKMSLGHAISSGGRKFSSLRTKLLSVRHASGAELKKNLGREILNFKNPRLRCTLRSGEEAVGSQSALHAEDNLVKAMGENATLMEKESGKLLTNRTRVLKLRKKIEGCVNTSEEDTTSKGSETSAESDSQDDGNKIDTFTVGSVPVDTSSVLEEEAEMLDDYDCEPASTDREAFASFSKSLDSVFPGLAGSKVECGSQYYSKAYDGHCPTELVFRADQEMFCADNVAKNLVTTDSHEMAEMDGDEAQGNYFVDVDPIPIPGPPGSFLPSPGRMGSEELLGHSSLTTCRIQSSDDGHEVVDMDSSDSPISAMSTVSNSVAGRSSSISTANLSAQSHFQHETQHDITEERNNPVAEGSPPFEQIASGEREPNLLKSKANLILPEVTHEVQNIQPCCCSRKDVSSLNHQESQILRRRTMTNLSVLAPDKQINDDGKNEIRCFDLRAETLSEKEPTPVTGRDQPIGYAPVPVPHNSEAMFRACGDCEFPSPSTSNPVLRLMGKNLMVMNKDDNLSPQTRPTQSRMMMEHPDVRLCVENGLSTRNNQNEANSFHHILSRGPCPSMFDNMQPRIPAPQFDFSSSDAFKIPTNYRPPQLSSHPSTAMFSSMSFGNNAISAAGYHEYAGCGFGLTRSDARTTYDTEEVGTPVHHLRTTDSSAGKHREIIIIDDSPETEAGLAAKATHCSTNMESWEPVGTAASMPLPPDSRHVNPFYSYQMRTNPRFTGSPMVGSRNTIVPPTKGMNANIGKWNCVPEGHSNPSTASLPSSVQLRSLYFSSSFS</sequence>
<dbReference type="Gene3D" id="3.30.160.60">
    <property type="entry name" value="Classic Zinc Finger"/>
    <property type="match status" value="1"/>
</dbReference>
<protein>
    <submittedName>
        <fullName evidence="2">Uncharacterized protein</fullName>
    </submittedName>
</protein>
<feature type="compositionally biased region" description="Polar residues" evidence="1">
    <location>
        <begin position="527"/>
        <end position="536"/>
    </location>
</feature>
<proteinExistence type="predicted"/>
<organism evidence="2 3">
    <name type="scientific">Perilla frutescens var. hirtella</name>
    <name type="common">Perilla citriodora</name>
    <name type="synonym">Perilla setoyensis</name>
    <dbReference type="NCBI Taxonomy" id="608512"/>
    <lineage>
        <taxon>Eukaryota</taxon>
        <taxon>Viridiplantae</taxon>
        <taxon>Streptophyta</taxon>
        <taxon>Embryophyta</taxon>
        <taxon>Tracheophyta</taxon>
        <taxon>Spermatophyta</taxon>
        <taxon>Magnoliopsida</taxon>
        <taxon>eudicotyledons</taxon>
        <taxon>Gunneridae</taxon>
        <taxon>Pentapetalae</taxon>
        <taxon>asterids</taxon>
        <taxon>lamiids</taxon>
        <taxon>Lamiales</taxon>
        <taxon>Lamiaceae</taxon>
        <taxon>Nepetoideae</taxon>
        <taxon>Elsholtzieae</taxon>
        <taxon>Perilla</taxon>
    </lineage>
</organism>
<evidence type="ECO:0000313" key="3">
    <source>
        <dbReference type="Proteomes" id="UP001190926"/>
    </source>
</evidence>
<evidence type="ECO:0000256" key="1">
    <source>
        <dbReference type="SAM" id="MobiDB-lite"/>
    </source>
</evidence>
<feature type="region of interest" description="Disordered" evidence="1">
    <location>
        <begin position="1"/>
        <end position="32"/>
    </location>
</feature>
<feature type="compositionally biased region" description="Basic and acidic residues" evidence="1">
    <location>
        <begin position="574"/>
        <end position="583"/>
    </location>
</feature>
<name>A0AAD4IWF2_PERFH</name>
<dbReference type="PANTHER" id="PTHR35767">
    <property type="entry name" value="HAPLESS PROTEIN"/>
    <property type="match status" value="1"/>
</dbReference>
<feature type="region of interest" description="Disordered" evidence="1">
    <location>
        <begin position="951"/>
        <end position="971"/>
    </location>
</feature>
<feature type="region of interest" description="Disordered" evidence="1">
    <location>
        <begin position="522"/>
        <end position="546"/>
    </location>
</feature>
<feature type="compositionally biased region" description="Basic and acidic residues" evidence="1">
    <location>
        <begin position="996"/>
        <end position="1009"/>
    </location>
</feature>
<accession>A0AAD4IWF2</accession>
<dbReference type="EMBL" id="SDAM02001188">
    <property type="protein sequence ID" value="KAH6822838.1"/>
    <property type="molecule type" value="Genomic_DNA"/>
</dbReference>
<feature type="compositionally biased region" description="Polar residues" evidence="1">
    <location>
        <begin position="778"/>
        <end position="787"/>
    </location>
</feature>
<feature type="compositionally biased region" description="Pro residues" evidence="1">
    <location>
        <begin position="1"/>
        <end position="10"/>
    </location>
</feature>
<reference evidence="2 3" key="1">
    <citation type="journal article" date="2021" name="Nat. Commun.">
        <title>Incipient diploidization of the medicinal plant Perilla within 10,000 years.</title>
        <authorList>
            <person name="Zhang Y."/>
            <person name="Shen Q."/>
            <person name="Leng L."/>
            <person name="Zhang D."/>
            <person name="Chen S."/>
            <person name="Shi Y."/>
            <person name="Ning Z."/>
            <person name="Chen S."/>
        </authorList>
    </citation>
    <scope>NUCLEOTIDE SEQUENCE [LARGE SCALE GENOMIC DNA]</scope>
    <source>
        <strain evidence="3">cv. PC099</strain>
    </source>
</reference>
<evidence type="ECO:0000313" key="2">
    <source>
        <dbReference type="EMBL" id="KAH6822838.1"/>
    </source>
</evidence>
<dbReference type="PANTHER" id="PTHR35767:SF1">
    <property type="entry name" value="HAPLESS PROTEIN"/>
    <property type="match status" value="1"/>
</dbReference>
<feature type="compositionally biased region" description="Basic and acidic residues" evidence="1">
    <location>
        <begin position="590"/>
        <end position="617"/>
    </location>
</feature>
<keyword evidence="3" id="KW-1185">Reference proteome</keyword>
<feature type="region of interest" description="Disordered" evidence="1">
    <location>
        <begin position="558"/>
        <end position="672"/>
    </location>
</feature>
<dbReference type="Proteomes" id="UP001190926">
    <property type="component" value="Unassembled WGS sequence"/>
</dbReference>
<feature type="region of interest" description="Disordered" evidence="1">
    <location>
        <begin position="994"/>
        <end position="1021"/>
    </location>
</feature>
<comment type="caution">
    <text evidence="2">The sequence shown here is derived from an EMBL/GenBank/DDBJ whole genome shotgun (WGS) entry which is preliminary data.</text>
</comment>
<feature type="region of interest" description="Disordered" evidence="1">
    <location>
        <begin position="770"/>
        <end position="800"/>
    </location>
</feature>